<evidence type="ECO:0000313" key="3">
    <source>
        <dbReference type="Proteomes" id="UP000571701"/>
    </source>
</evidence>
<dbReference type="Gene3D" id="1.25.40.10">
    <property type="entry name" value="Tetratricopeptide repeat domain"/>
    <property type="match status" value="1"/>
</dbReference>
<evidence type="ECO:0000256" key="1">
    <source>
        <dbReference type="SAM" id="MobiDB-lite"/>
    </source>
</evidence>
<protein>
    <submittedName>
        <fullName evidence="2">Tetratricopeptide repeat protein</fullName>
    </submittedName>
</protein>
<gene>
    <name evidence="2" type="ORF">H2O73_20465</name>
</gene>
<organism evidence="2 3">
    <name type="scientific">Vibrio marinisediminis</name>
    <dbReference type="NCBI Taxonomy" id="2758441"/>
    <lineage>
        <taxon>Bacteria</taxon>
        <taxon>Pseudomonadati</taxon>
        <taxon>Pseudomonadota</taxon>
        <taxon>Gammaproteobacteria</taxon>
        <taxon>Vibrionales</taxon>
        <taxon>Vibrionaceae</taxon>
        <taxon>Vibrio</taxon>
    </lineage>
</organism>
<name>A0A7W2IVK3_9VIBR</name>
<feature type="non-terminal residue" evidence="2">
    <location>
        <position position="1"/>
    </location>
</feature>
<reference evidence="2 3" key="1">
    <citation type="submission" date="2020-07" db="EMBL/GenBank/DDBJ databases">
        <title>Vibrio marinisediminis sp. nov., isolated from marine sediment.</title>
        <authorList>
            <person name="Ji X."/>
        </authorList>
    </citation>
    <scope>NUCLEOTIDE SEQUENCE [LARGE SCALE GENOMIC DNA]</scope>
    <source>
        <strain evidence="2 3">404</strain>
    </source>
</reference>
<dbReference type="AlphaFoldDB" id="A0A7W2IVK3"/>
<dbReference type="Pfam" id="PF13432">
    <property type="entry name" value="TPR_16"/>
    <property type="match status" value="1"/>
</dbReference>
<proteinExistence type="predicted"/>
<feature type="non-terminal residue" evidence="2">
    <location>
        <position position="111"/>
    </location>
</feature>
<dbReference type="SUPFAM" id="SSF48452">
    <property type="entry name" value="TPR-like"/>
    <property type="match status" value="1"/>
</dbReference>
<dbReference type="EMBL" id="JACFYF010000097">
    <property type="protein sequence ID" value="MBA5764725.1"/>
    <property type="molecule type" value="Genomic_DNA"/>
</dbReference>
<evidence type="ECO:0000313" key="2">
    <source>
        <dbReference type="EMBL" id="MBA5764725.1"/>
    </source>
</evidence>
<comment type="caution">
    <text evidence="2">The sequence shown here is derived from an EMBL/GenBank/DDBJ whole genome shotgun (WGS) entry which is preliminary data.</text>
</comment>
<sequence length="111" mass="11390">LGGEDVPRPAPPVPGPGPETPQLAVAEQADFDAAQALLDNGDAAGAAEAFAAYTQTYPGSPLVAEAHYLRGQAEAAQGQWSRAARAYLESFSGSPDGPRAPEALYRLGLSL</sequence>
<feature type="region of interest" description="Disordered" evidence="1">
    <location>
        <begin position="1"/>
        <end position="22"/>
    </location>
</feature>
<keyword evidence="3" id="KW-1185">Reference proteome</keyword>
<dbReference type="Proteomes" id="UP000571701">
    <property type="component" value="Unassembled WGS sequence"/>
</dbReference>
<feature type="compositionally biased region" description="Pro residues" evidence="1">
    <location>
        <begin position="8"/>
        <end position="19"/>
    </location>
</feature>
<dbReference type="InterPro" id="IPR011990">
    <property type="entry name" value="TPR-like_helical_dom_sf"/>
</dbReference>
<accession>A0A7W2IVK3</accession>